<protein>
    <submittedName>
        <fullName evidence="1">Uncharacterized protein</fullName>
    </submittedName>
</protein>
<dbReference type="RefSeq" id="WP_146045542.1">
    <property type="nucleotide sequence ID" value="NZ_JACHJF010000051.1"/>
</dbReference>
<dbReference type="EMBL" id="JACHJF010000051">
    <property type="protein sequence ID" value="MBB5123227.1"/>
    <property type="molecule type" value="Genomic_DNA"/>
</dbReference>
<evidence type="ECO:0000313" key="2">
    <source>
        <dbReference type="Proteomes" id="UP000528608"/>
    </source>
</evidence>
<accession>A0A7W8F5W4</accession>
<sequence length="119" mass="12697">MTRCCRPAAPAARRRPNSHAFIDARIPTVDLPEPLLEVHAWPGFLSHFRHVSETDSRAENLNGLVVHAPGRLCPTTLPEEPPSRVPNSRHAAVGAAAGIEGLVDAALLIRSHGGAAVPR</sequence>
<name>A0A7W8F5W4_STREU</name>
<dbReference type="Proteomes" id="UP000528608">
    <property type="component" value="Unassembled WGS sequence"/>
</dbReference>
<organism evidence="1 2">
    <name type="scientific">Streptomyces eurocidicus</name>
    <name type="common">Streptoverticillium eurocidicus</name>
    <dbReference type="NCBI Taxonomy" id="66423"/>
    <lineage>
        <taxon>Bacteria</taxon>
        <taxon>Bacillati</taxon>
        <taxon>Actinomycetota</taxon>
        <taxon>Actinomycetes</taxon>
        <taxon>Kitasatosporales</taxon>
        <taxon>Streptomycetaceae</taxon>
        <taxon>Streptomyces</taxon>
    </lineage>
</organism>
<gene>
    <name evidence="1" type="ORF">FHS36_006707</name>
</gene>
<dbReference type="OrthoDB" id="3538665at2"/>
<evidence type="ECO:0000313" key="1">
    <source>
        <dbReference type="EMBL" id="MBB5123227.1"/>
    </source>
</evidence>
<dbReference type="AlphaFoldDB" id="A0A7W8F5W4"/>
<reference evidence="1 2" key="1">
    <citation type="submission" date="2020-08" db="EMBL/GenBank/DDBJ databases">
        <title>Genomic Encyclopedia of Type Strains, Phase III (KMG-III): the genomes of soil and plant-associated and newly described type strains.</title>
        <authorList>
            <person name="Whitman W."/>
        </authorList>
    </citation>
    <scope>NUCLEOTIDE SEQUENCE [LARGE SCALE GENOMIC DNA]</scope>
    <source>
        <strain evidence="1 2">CECT 3259</strain>
    </source>
</reference>
<comment type="caution">
    <text evidence="1">The sequence shown here is derived from an EMBL/GenBank/DDBJ whole genome shotgun (WGS) entry which is preliminary data.</text>
</comment>
<proteinExistence type="predicted"/>